<dbReference type="AlphaFoldDB" id="A0A5A7MM66"/>
<accession>A0A5A7MM66</accession>
<evidence type="ECO:0000313" key="3">
    <source>
        <dbReference type="Proteomes" id="UP000322084"/>
    </source>
</evidence>
<keyword evidence="1" id="KW-0812">Transmembrane</keyword>
<keyword evidence="1" id="KW-0472">Membrane</keyword>
<comment type="caution">
    <text evidence="2">The sequence shown here is derived from an EMBL/GenBank/DDBJ whole genome shotgun (WGS) entry which is preliminary data.</text>
</comment>
<evidence type="ECO:0000256" key="1">
    <source>
        <dbReference type="SAM" id="Phobius"/>
    </source>
</evidence>
<feature type="transmembrane region" description="Helical" evidence="1">
    <location>
        <begin position="31"/>
        <end position="52"/>
    </location>
</feature>
<dbReference type="EMBL" id="BKCL01000002">
    <property type="protein sequence ID" value="GEQ97047.1"/>
    <property type="molecule type" value="Genomic_DNA"/>
</dbReference>
<organism evidence="2 3">
    <name type="scientific">Iodidimonas gelatinilytica</name>
    <dbReference type="NCBI Taxonomy" id="1236966"/>
    <lineage>
        <taxon>Bacteria</taxon>
        <taxon>Pseudomonadati</taxon>
        <taxon>Pseudomonadota</taxon>
        <taxon>Alphaproteobacteria</taxon>
        <taxon>Iodidimonadales</taxon>
        <taxon>Iodidimonadaceae</taxon>
        <taxon>Iodidimonas</taxon>
    </lineage>
</organism>
<protein>
    <submittedName>
        <fullName evidence="2">Uncharacterized protein</fullName>
    </submittedName>
</protein>
<reference evidence="2 3" key="1">
    <citation type="submission" date="2019-09" db="EMBL/GenBank/DDBJ databases">
        <title>NBRP : Genome information of microbial organism related human and environment.</title>
        <authorList>
            <person name="Hattori M."/>
            <person name="Oshima K."/>
            <person name="Inaba H."/>
            <person name="Suda W."/>
            <person name="Sakamoto M."/>
            <person name="Iino T."/>
            <person name="Kitahara M."/>
            <person name="Oshida Y."/>
            <person name="Iida T."/>
            <person name="Kudo T."/>
            <person name="Itoh T."/>
            <person name="Ohkuma M."/>
        </authorList>
    </citation>
    <scope>NUCLEOTIDE SEQUENCE [LARGE SCALE GENOMIC DNA]</scope>
    <source>
        <strain evidence="2 3">Hi-2</strain>
    </source>
</reference>
<sequence>MNIIDKFLHFIGARDAALDRRLKVESPIARMWIAGFRVGVLIGMIAVGLHFLKI</sequence>
<keyword evidence="1" id="KW-1133">Transmembrane helix</keyword>
<name>A0A5A7MM66_9PROT</name>
<dbReference type="Proteomes" id="UP000322084">
    <property type="component" value="Unassembled WGS sequence"/>
</dbReference>
<proteinExistence type="predicted"/>
<evidence type="ECO:0000313" key="2">
    <source>
        <dbReference type="EMBL" id="GEQ97047.1"/>
    </source>
</evidence>
<gene>
    <name evidence="2" type="ORF">JCM17844_06840</name>
</gene>